<feature type="transmembrane region" description="Helical" evidence="7">
    <location>
        <begin position="342"/>
        <end position="361"/>
    </location>
</feature>
<evidence type="ECO:0000256" key="3">
    <source>
        <dbReference type="ARBA" id="ARBA00022475"/>
    </source>
</evidence>
<keyword evidence="6 7" id="KW-0472">Membrane</keyword>
<feature type="transmembrane region" description="Helical" evidence="7">
    <location>
        <begin position="382"/>
        <end position="406"/>
    </location>
</feature>
<keyword evidence="10" id="KW-1185">Reference proteome</keyword>
<dbReference type="InterPro" id="IPR011701">
    <property type="entry name" value="MFS"/>
</dbReference>
<feature type="domain" description="Major facilitator superfamily (MFS) profile" evidence="8">
    <location>
        <begin position="26"/>
        <end position="436"/>
    </location>
</feature>
<feature type="transmembrane region" description="Helical" evidence="7">
    <location>
        <begin position="288"/>
        <end position="306"/>
    </location>
</feature>
<name>A0ABP7I0P3_9ACTN</name>
<comment type="subcellular location">
    <subcellularLocation>
        <location evidence="1">Cell membrane</location>
        <topology evidence="1">Multi-pass membrane protein</topology>
    </subcellularLocation>
</comment>
<dbReference type="PROSITE" id="PS50850">
    <property type="entry name" value="MFS"/>
    <property type="match status" value="1"/>
</dbReference>
<dbReference type="RefSeq" id="WP_275776157.1">
    <property type="nucleotide sequence ID" value="NZ_BAABDE010000020.1"/>
</dbReference>
<dbReference type="SUPFAM" id="SSF103473">
    <property type="entry name" value="MFS general substrate transporter"/>
    <property type="match status" value="1"/>
</dbReference>
<evidence type="ECO:0000256" key="4">
    <source>
        <dbReference type="ARBA" id="ARBA00022692"/>
    </source>
</evidence>
<feature type="transmembrane region" description="Helical" evidence="7">
    <location>
        <begin position="412"/>
        <end position="431"/>
    </location>
</feature>
<gene>
    <name evidence="9" type="ORF">GCM10022403_045560</name>
</gene>
<sequence length="457" mass="48520">MAAHEHSVSPEHPVSSDAMHRHRRRAVVAATVGTAIEWYDFFLYGTAAALVFPHVFFPGAAPYTGVIASFGTQFVGFAARPLGAALFGHIGDRVGRKSTLVTTLVLMGVSTFLIGVLPGHATIGLAAPVLLVLLRVVQGIGVGGEWGGSVLLSMEWGSERRRGLMASWPQLGVPLGLLASTGMVKLMNAVSGDGFDSWGWRIPFLASVVLIGVGLYVRLRVLESPAFTEVKQERVRVRRPVWSVLRHQPRAVLTSAFVRMSEQAPFYLFITFVLTYGTEHLGLPRGDLLNYTLVAAAVGLISVPLFGHLSDRFGRRLVYGIGICCTGLFAFPYYGLLDTGSSGLVLLAIVLSLVFHDIQYGPQAALIAEGFGTNVRYSGAGLGYQLASVIAGGPAPLIAAAILKHTGSSTGISWYIVGCSAVAMAALLLMPRREPTIEAARRPVAASTDAVSAPGEP</sequence>
<dbReference type="PANTHER" id="PTHR43045:SF1">
    <property type="entry name" value="SHIKIMATE TRANSPORTER"/>
    <property type="match status" value="1"/>
</dbReference>
<dbReference type="Gene3D" id="1.20.1250.20">
    <property type="entry name" value="MFS general substrate transporter like domains"/>
    <property type="match status" value="2"/>
</dbReference>
<organism evidence="9 10">
    <name type="scientific">Streptomyces coacervatus</name>
    <dbReference type="NCBI Taxonomy" id="647381"/>
    <lineage>
        <taxon>Bacteria</taxon>
        <taxon>Bacillati</taxon>
        <taxon>Actinomycetota</taxon>
        <taxon>Actinomycetes</taxon>
        <taxon>Kitasatosporales</taxon>
        <taxon>Streptomycetaceae</taxon>
        <taxon>Streptomyces</taxon>
    </lineage>
</organism>
<keyword evidence="4 7" id="KW-0812">Transmembrane</keyword>
<evidence type="ECO:0000256" key="7">
    <source>
        <dbReference type="SAM" id="Phobius"/>
    </source>
</evidence>
<evidence type="ECO:0000256" key="5">
    <source>
        <dbReference type="ARBA" id="ARBA00022989"/>
    </source>
</evidence>
<feature type="transmembrane region" description="Helical" evidence="7">
    <location>
        <begin position="264"/>
        <end position="282"/>
    </location>
</feature>
<dbReference type="Proteomes" id="UP001501009">
    <property type="component" value="Unassembled WGS sequence"/>
</dbReference>
<keyword evidence="5 7" id="KW-1133">Transmembrane helix</keyword>
<evidence type="ECO:0000256" key="1">
    <source>
        <dbReference type="ARBA" id="ARBA00004651"/>
    </source>
</evidence>
<feature type="transmembrane region" description="Helical" evidence="7">
    <location>
        <begin position="99"/>
        <end position="117"/>
    </location>
</feature>
<feature type="transmembrane region" description="Helical" evidence="7">
    <location>
        <begin position="198"/>
        <end position="217"/>
    </location>
</feature>
<evidence type="ECO:0000256" key="2">
    <source>
        <dbReference type="ARBA" id="ARBA00022448"/>
    </source>
</evidence>
<dbReference type="EMBL" id="BAABDE010000020">
    <property type="protein sequence ID" value="GAA3806405.1"/>
    <property type="molecule type" value="Genomic_DNA"/>
</dbReference>
<feature type="transmembrane region" description="Helical" evidence="7">
    <location>
        <begin position="63"/>
        <end position="87"/>
    </location>
</feature>
<keyword evidence="2" id="KW-0813">Transport</keyword>
<feature type="transmembrane region" description="Helical" evidence="7">
    <location>
        <begin position="26"/>
        <end position="51"/>
    </location>
</feature>
<comment type="caution">
    <text evidence="9">The sequence shown here is derived from an EMBL/GenBank/DDBJ whole genome shotgun (WGS) entry which is preliminary data.</text>
</comment>
<evidence type="ECO:0000256" key="6">
    <source>
        <dbReference type="ARBA" id="ARBA00023136"/>
    </source>
</evidence>
<accession>A0ABP7I0P3</accession>
<proteinExistence type="predicted"/>
<keyword evidence="3" id="KW-1003">Cell membrane</keyword>
<evidence type="ECO:0000259" key="8">
    <source>
        <dbReference type="PROSITE" id="PS50850"/>
    </source>
</evidence>
<evidence type="ECO:0000313" key="10">
    <source>
        <dbReference type="Proteomes" id="UP001501009"/>
    </source>
</evidence>
<dbReference type="CDD" id="cd17369">
    <property type="entry name" value="MFS_ShiA_like"/>
    <property type="match status" value="1"/>
</dbReference>
<evidence type="ECO:0000313" key="9">
    <source>
        <dbReference type="EMBL" id="GAA3806405.1"/>
    </source>
</evidence>
<reference evidence="10" key="1">
    <citation type="journal article" date="2019" name="Int. J. Syst. Evol. Microbiol.">
        <title>The Global Catalogue of Microorganisms (GCM) 10K type strain sequencing project: providing services to taxonomists for standard genome sequencing and annotation.</title>
        <authorList>
            <consortium name="The Broad Institute Genomics Platform"/>
            <consortium name="The Broad Institute Genome Sequencing Center for Infectious Disease"/>
            <person name="Wu L."/>
            <person name="Ma J."/>
        </authorList>
    </citation>
    <scope>NUCLEOTIDE SEQUENCE [LARGE SCALE GENOMIC DNA]</scope>
    <source>
        <strain evidence="10">JCM 17138</strain>
    </source>
</reference>
<dbReference type="InterPro" id="IPR005829">
    <property type="entry name" value="Sugar_transporter_CS"/>
</dbReference>
<dbReference type="PROSITE" id="PS00217">
    <property type="entry name" value="SUGAR_TRANSPORT_2"/>
    <property type="match status" value="1"/>
</dbReference>
<dbReference type="InterPro" id="IPR020846">
    <property type="entry name" value="MFS_dom"/>
</dbReference>
<dbReference type="PANTHER" id="PTHR43045">
    <property type="entry name" value="SHIKIMATE TRANSPORTER"/>
    <property type="match status" value="1"/>
</dbReference>
<protein>
    <submittedName>
        <fullName evidence="9">MFS transporter</fullName>
    </submittedName>
</protein>
<dbReference type="Pfam" id="PF07690">
    <property type="entry name" value="MFS_1"/>
    <property type="match status" value="1"/>
</dbReference>
<feature type="transmembrane region" description="Helical" evidence="7">
    <location>
        <begin position="318"/>
        <end position="336"/>
    </location>
</feature>
<dbReference type="InterPro" id="IPR036259">
    <property type="entry name" value="MFS_trans_sf"/>
</dbReference>